<reference evidence="1 2" key="1">
    <citation type="submission" date="2012-05" db="EMBL/GenBank/DDBJ databases">
        <title>Recombination and specialization in a pathogen metapopulation.</title>
        <authorList>
            <person name="Gardiner A."/>
            <person name="Kemen E."/>
            <person name="Schultz-Larsen T."/>
            <person name="MacLean D."/>
            <person name="Van Oosterhout C."/>
            <person name="Jones J.D.G."/>
        </authorList>
    </citation>
    <scope>NUCLEOTIDE SEQUENCE [LARGE SCALE GENOMIC DNA]</scope>
    <source>
        <strain evidence="1 2">Ac Nc2</strain>
    </source>
</reference>
<dbReference type="Proteomes" id="UP000053237">
    <property type="component" value="Unassembled WGS sequence"/>
</dbReference>
<evidence type="ECO:0000313" key="1">
    <source>
        <dbReference type="EMBL" id="CCI47463.1"/>
    </source>
</evidence>
<proteinExistence type="predicted"/>
<protein>
    <submittedName>
        <fullName evidence="1">Uncharacterized protein</fullName>
    </submittedName>
</protein>
<dbReference type="AlphaFoldDB" id="A0A024GL35"/>
<name>A0A024GL35_9STRA</name>
<accession>A0A024GL35</accession>
<comment type="caution">
    <text evidence="1">The sequence shown here is derived from an EMBL/GenBank/DDBJ whole genome shotgun (WGS) entry which is preliminary data.</text>
</comment>
<sequence length="112" mass="12915">MTNIDATVNWRSCTDQNVSSVCSSEFRVSRVANFELRDFRFDDFQYFRFLRTTCSVLPFVYNTVSDIALIISIVVNLVELQSEQIIVSIVNHKSKVLCIGYMWTLSSHSFSL</sequence>
<evidence type="ECO:0000313" key="2">
    <source>
        <dbReference type="Proteomes" id="UP000053237"/>
    </source>
</evidence>
<gene>
    <name evidence="1" type="ORF">BN9_084700</name>
</gene>
<keyword evidence="2" id="KW-1185">Reference proteome</keyword>
<dbReference type="InParanoid" id="A0A024GL35"/>
<organism evidence="1 2">
    <name type="scientific">Albugo candida</name>
    <dbReference type="NCBI Taxonomy" id="65357"/>
    <lineage>
        <taxon>Eukaryota</taxon>
        <taxon>Sar</taxon>
        <taxon>Stramenopiles</taxon>
        <taxon>Oomycota</taxon>
        <taxon>Peronosporomycetes</taxon>
        <taxon>Albuginales</taxon>
        <taxon>Albuginaceae</taxon>
        <taxon>Albugo</taxon>
    </lineage>
</organism>
<dbReference type="EMBL" id="CAIX01000171">
    <property type="protein sequence ID" value="CCI47463.1"/>
    <property type="molecule type" value="Genomic_DNA"/>
</dbReference>